<proteinExistence type="predicted"/>
<keyword evidence="3" id="KW-1185">Reference proteome</keyword>
<feature type="compositionally biased region" description="Low complexity" evidence="1">
    <location>
        <begin position="58"/>
        <end position="71"/>
    </location>
</feature>
<dbReference type="EMBL" id="CP120992">
    <property type="protein sequence ID" value="WLQ38734.1"/>
    <property type="molecule type" value="Genomic_DNA"/>
</dbReference>
<evidence type="ECO:0000313" key="2">
    <source>
        <dbReference type="EMBL" id="WLQ38734.1"/>
    </source>
</evidence>
<evidence type="ECO:0000313" key="3">
    <source>
        <dbReference type="Proteomes" id="UP001229952"/>
    </source>
</evidence>
<evidence type="ECO:0000256" key="1">
    <source>
        <dbReference type="SAM" id="MobiDB-lite"/>
    </source>
</evidence>
<gene>
    <name evidence="2" type="ORF">P8A22_00900</name>
</gene>
<sequence>MSPVTEQWEEVLSTRFALGGKHPAVRAVAAFSTESGFFAAAGPEDGRQHFRSAAGQGDRQPASDAADAPDQAEMSALWTAGEEAGRPRTLRLAGAVWHREELDRITDAVTGTELDLALLRDGNRIMWVVRTGQGICVFVLVDGDDEGHAAEARSLALDFDSFLVGQGY</sequence>
<dbReference type="Proteomes" id="UP001229952">
    <property type="component" value="Chromosome"/>
</dbReference>
<name>A0ABY9HWK7_9ACTN</name>
<accession>A0ABY9HWK7</accession>
<reference evidence="2 3" key="1">
    <citation type="submission" date="2023-03" db="EMBL/GenBank/DDBJ databases">
        <title>Isolation and description of six Streptomyces strains from soil environments, able to metabolize different microbial glucans.</title>
        <authorList>
            <person name="Widen T."/>
            <person name="Larsbrink J."/>
        </authorList>
    </citation>
    <scope>NUCLEOTIDE SEQUENCE [LARGE SCALE GENOMIC DNA]</scope>
    <source>
        <strain evidence="2 3">Mut2</strain>
    </source>
</reference>
<feature type="region of interest" description="Disordered" evidence="1">
    <location>
        <begin position="43"/>
        <end position="71"/>
    </location>
</feature>
<dbReference type="RefSeq" id="WP_306085423.1">
    <property type="nucleotide sequence ID" value="NZ_CP120992.1"/>
</dbReference>
<organism evidence="2 3">
    <name type="scientific">Streptomyces laculatispora</name>
    <dbReference type="NCBI Taxonomy" id="887464"/>
    <lineage>
        <taxon>Bacteria</taxon>
        <taxon>Bacillati</taxon>
        <taxon>Actinomycetota</taxon>
        <taxon>Actinomycetes</taxon>
        <taxon>Kitasatosporales</taxon>
        <taxon>Streptomycetaceae</taxon>
        <taxon>Streptomyces</taxon>
    </lineage>
</organism>
<protein>
    <submittedName>
        <fullName evidence="2">Uncharacterized protein</fullName>
    </submittedName>
</protein>